<reference evidence="12 13" key="1">
    <citation type="submission" date="2019-09" db="EMBL/GenBank/DDBJ databases">
        <title>Bird 10,000 Genomes (B10K) Project - Family phase.</title>
        <authorList>
            <person name="Zhang G."/>
        </authorList>
    </citation>
    <scope>NUCLEOTIDE SEQUENCE [LARGE SCALE GENOMIC DNA]</scope>
    <source>
        <strain evidence="12">B10K-DU-029-53</strain>
    </source>
</reference>
<dbReference type="GO" id="GO:0005666">
    <property type="term" value="C:RNA polymerase III complex"/>
    <property type="evidence" value="ECO:0007669"/>
    <property type="project" value="UniProtKB-UniRule"/>
</dbReference>
<comment type="subcellular location">
    <subcellularLocation>
        <location evidence="1 7">Nucleus</location>
    </subcellularLocation>
</comment>
<comment type="subunit">
    <text evidence="7">Component of the RNA polymerase III (Pol III) complex consisting of 17 subunits.</text>
</comment>
<dbReference type="EMBL" id="VZRZ01003582">
    <property type="protein sequence ID" value="NWW74928.1"/>
    <property type="molecule type" value="Genomic_DNA"/>
</dbReference>
<evidence type="ECO:0000259" key="11">
    <source>
        <dbReference type="Pfam" id="PF08221"/>
    </source>
</evidence>
<evidence type="ECO:0000313" key="13">
    <source>
        <dbReference type="Proteomes" id="UP000580879"/>
    </source>
</evidence>
<keyword evidence="5 7" id="KW-0804">Transcription</keyword>
<feature type="region of interest" description="Disordered" evidence="8">
    <location>
        <begin position="198"/>
        <end position="236"/>
    </location>
</feature>
<evidence type="ECO:0000256" key="6">
    <source>
        <dbReference type="ARBA" id="ARBA00023242"/>
    </source>
</evidence>
<sequence length="331" mass="36583">MTQAELRLCSLLLQEHFGEIVEKVGNSLLRTGPRPLRLLVGDTGLLPDQVKKALCVLIQHNLVQYELQPRGCVEYEAKSQRILRILRYPRYIYTAKTLYGDPGELLVEELLLHGHLSMSCAVARVAERLSDTMEDGKTMDYSEVSGTFVRLADTHFIQRCPMATQSPEGAAPLAPTLLLSERDIDVVPRISLLGKGKRRRSCEEQQEEDEEHKAKRQKQEGGSSEVPGMLQGWGPGGWGGRDPRSQMFSWGSQGFCGSFSLFFGLLSFSFVSFSSFFGLLSLSFIFRSLPAGYNIGKPVLDQYLALLADDPLELVGKAGDSGGGTYTVSIL</sequence>
<dbReference type="FunFam" id="1.10.10.10:FF:000262">
    <property type="entry name" value="DNA-directed RNA polymerase III subunit RPC3"/>
    <property type="match status" value="1"/>
</dbReference>
<dbReference type="OrthoDB" id="272392at2759"/>
<keyword evidence="9" id="KW-1133">Transmembrane helix</keyword>
<feature type="non-terminal residue" evidence="12">
    <location>
        <position position="331"/>
    </location>
</feature>
<dbReference type="PANTHER" id="PTHR12949:SF0">
    <property type="entry name" value="DNA-DIRECTED RNA POLYMERASE III SUBUNIT RPC3"/>
    <property type="match status" value="1"/>
</dbReference>
<dbReference type="Pfam" id="PF08221">
    <property type="entry name" value="HTH_9"/>
    <property type="match status" value="1"/>
</dbReference>
<keyword evidence="9" id="KW-0812">Transmembrane</keyword>
<organism evidence="12 13">
    <name type="scientific">Climacteris rufus</name>
    <name type="common">rufous treecreeper</name>
    <dbReference type="NCBI Taxonomy" id="47695"/>
    <lineage>
        <taxon>Eukaryota</taxon>
        <taxon>Metazoa</taxon>
        <taxon>Chordata</taxon>
        <taxon>Craniata</taxon>
        <taxon>Vertebrata</taxon>
        <taxon>Euteleostomi</taxon>
        <taxon>Archelosauria</taxon>
        <taxon>Archosauria</taxon>
        <taxon>Dinosauria</taxon>
        <taxon>Saurischia</taxon>
        <taxon>Theropoda</taxon>
        <taxon>Coelurosauria</taxon>
        <taxon>Aves</taxon>
        <taxon>Neognathae</taxon>
        <taxon>Neoaves</taxon>
        <taxon>Telluraves</taxon>
        <taxon>Australaves</taxon>
        <taxon>Passeriformes</taxon>
        <taxon>Climacteridae</taxon>
        <taxon>Climacteris</taxon>
    </lineage>
</organism>
<dbReference type="GO" id="GO:0003697">
    <property type="term" value="F:single-stranded DNA binding"/>
    <property type="evidence" value="ECO:0007669"/>
    <property type="project" value="UniProtKB-UniRule"/>
</dbReference>
<name>A0A7K6QMS4_9PASS</name>
<dbReference type="GO" id="GO:0006351">
    <property type="term" value="P:DNA-templated transcription"/>
    <property type="evidence" value="ECO:0007669"/>
    <property type="project" value="InterPro"/>
</dbReference>
<dbReference type="InterPro" id="IPR039748">
    <property type="entry name" value="RPC3"/>
</dbReference>
<evidence type="ECO:0000256" key="1">
    <source>
        <dbReference type="ARBA" id="ARBA00004123"/>
    </source>
</evidence>
<evidence type="ECO:0000256" key="8">
    <source>
        <dbReference type="SAM" id="MobiDB-lite"/>
    </source>
</evidence>
<evidence type="ECO:0000256" key="4">
    <source>
        <dbReference type="ARBA" id="ARBA00022478"/>
    </source>
</evidence>
<keyword evidence="13" id="KW-1185">Reference proteome</keyword>
<evidence type="ECO:0000256" key="3">
    <source>
        <dbReference type="ARBA" id="ARBA00016689"/>
    </source>
</evidence>
<keyword evidence="9" id="KW-0472">Membrane</keyword>
<evidence type="ECO:0000259" key="10">
    <source>
        <dbReference type="Pfam" id="PF05645"/>
    </source>
</evidence>
<dbReference type="FunFam" id="1.10.10.10:FF:000218">
    <property type="entry name" value="DNA-directed RNA polymerase III subunit RPC3"/>
    <property type="match status" value="1"/>
</dbReference>
<evidence type="ECO:0000256" key="2">
    <source>
        <dbReference type="ARBA" id="ARBA00007206"/>
    </source>
</evidence>
<accession>A0A7K6QMS4</accession>
<evidence type="ECO:0000256" key="5">
    <source>
        <dbReference type="ARBA" id="ARBA00023163"/>
    </source>
</evidence>
<protein>
    <recommendedName>
        <fullName evidence="3 7">DNA-directed RNA polymerase III subunit RPC3</fullName>
        <shortName evidence="7">RNA polymerase III subunit C3</shortName>
    </recommendedName>
</protein>
<feature type="transmembrane region" description="Helical" evidence="9">
    <location>
        <begin position="261"/>
        <end position="286"/>
    </location>
</feature>
<comment type="function">
    <text evidence="7">DNA-dependent RNA polymerase catalyzes the transcription of DNA into RNA using the four ribonucleoside triphosphates as substrates. Specific core component of RNA polymerase III which synthesizes small RNAs, such as 5S rRNA and tRNAs.</text>
</comment>
<evidence type="ECO:0000313" key="12">
    <source>
        <dbReference type="EMBL" id="NWW74928.1"/>
    </source>
</evidence>
<dbReference type="InterPro" id="IPR013197">
    <property type="entry name" value="RNA_pol_III_RPC82-rel_HTH"/>
</dbReference>
<dbReference type="Pfam" id="PF05645">
    <property type="entry name" value="RNA_pol_Rpc82"/>
    <property type="match status" value="1"/>
</dbReference>
<proteinExistence type="inferred from homology"/>
<evidence type="ECO:0000256" key="9">
    <source>
        <dbReference type="SAM" id="Phobius"/>
    </source>
</evidence>
<dbReference type="Proteomes" id="UP000580879">
    <property type="component" value="Unassembled WGS sequence"/>
</dbReference>
<feature type="non-terminal residue" evidence="12">
    <location>
        <position position="1"/>
    </location>
</feature>
<comment type="caution">
    <text evidence="12">The sequence shown here is derived from an EMBL/GenBank/DDBJ whole genome shotgun (WGS) entry which is preliminary data.</text>
</comment>
<gene>
    <name evidence="12" type="primary">Polr3c</name>
    <name evidence="12" type="ORF">CLIRUF_R13283</name>
</gene>
<dbReference type="InterPro" id="IPR036388">
    <property type="entry name" value="WH-like_DNA-bd_sf"/>
</dbReference>
<keyword evidence="4 7" id="KW-0240">DNA-directed RNA polymerase</keyword>
<dbReference type="AlphaFoldDB" id="A0A7K6QMS4"/>
<dbReference type="InterPro" id="IPR008806">
    <property type="entry name" value="RNA_pol_III_Rpc82_C"/>
</dbReference>
<comment type="similarity">
    <text evidence="2 7">Belongs to the eukaryotic RPC3/POLR3C RNA polymerase subunit family.</text>
</comment>
<feature type="domain" description="RNA polymerase III subunit RPC82-related helix-turn-helix" evidence="11">
    <location>
        <begin position="8"/>
        <end position="65"/>
    </location>
</feature>
<dbReference type="PANTHER" id="PTHR12949">
    <property type="entry name" value="RNA POLYMERASE III DNA DIRECTED -RELATED"/>
    <property type="match status" value="1"/>
</dbReference>
<dbReference type="Gene3D" id="1.10.10.10">
    <property type="entry name" value="Winged helix-like DNA-binding domain superfamily/Winged helix DNA-binding domain"/>
    <property type="match status" value="3"/>
</dbReference>
<feature type="domain" description="RNA polymerase III Rpc82 C -terminal" evidence="10">
    <location>
        <begin position="284"/>
        <end position="328"/>
    </location>
</feature>
<keyword evidence="6 7" id="KW-0539">Nucleus</keyword>
<evidence type="ECO:0000256" key="7">
    <source>
        <dbReference type="RuleBase" id="RU367076"/>
    </source>
</evidence>